<comment type="caution">
    <text evidence="2">The sequence shown here is derived from an EMBL/GenBank/DDBJ whole genome shotgun (WGS) entry which is preliminary data.</text>
</comment>
<reference evidence="2 3" key="1">
    <citation type="submission" date="2021-04" db="EMBL/GenBank/DDBJ databases">
        <authorList>
            <person name="De Guttry C."/>
            <person name="Zahm M."/>
            <person name="Klopp C."/>
            <person name="Cabau C."/>
            <person name="Louis A."/>
            <person name="Berthelot C."/>
            <person name="Parey E."/>
            <person name="Roest Crollius H."/>
            <person name="Montfort J."/>
            <person name="Robinson-Rechavi M."/>
            <person name="Bucao C."/>
            <person name="Bouchez O."/>
            <person name="Gislard M."/>
            <person name="Lluch J."/>
            <person name="Milhes M."/>
            <person name="Lampietro C."/>
            <person name="Lopez Roques C."/>
            <person name="Donnadieu C."/>
            <person name="Braasch I."/>
            <person name="Desvignes T."/>
            <person name="Postlethwait J."/>
            <person name="Bobe J."/>
            <person name="Wedekind C."/>
            <person name="Guiguen Y."/>
        </authorList>
    </citation>
    <scope>NUCLEOTIDE SEQUENCE [LARGE SCALE GENOMIC DNA]</scope>
    <source>
        <strain evidence="2">Cs_M1</strain>
        <tissue evidence="2">Blood</tissue>
    </source>
</reference>
<protein>
    <submittedName>
        <fullName evidence="2">Uncharacterized protein</fullName>
    </submittedName>
</protein>
<dbReference type="Proteomes" id="UP001356427">
    <property type="component" value="Unassembled WGS sequence"/>
</dbReference>
<feature type="compositionally biased region" description="Gly residues" evidence="1">
    <location>
        <begin position="73"/>
        <end position="83"/>
    </location>
</feature>
<dbReference type="EMBL" id="JAGTTL010000005">
    <property type="protein sequence ID" value="KAK6322465.1"/>
    <property type="molecule type" value="Genomic_DNA"/>
</dbReference>
<evidence type="ECO:0000256" key="1">
    <source>
        <dbReference type="SAM" id="MobiDB-lite"/>
    </source>
</evidence>
<keyword evidence="3" id="KW-1185">Reference proteome</keyword>
<accession>A0AAN8MEU0</accession>
<evidence type="ECO:0000313" key="3">
    <source>
        <dbReference type="Proteomes" id="UP001356427"/>
    </source>
</evidence>
<feature type="region of interest" description="Disordered" evidence="1">
    <location>
        <begin position="16"/>
        <end position="113"/>
    </location>
</feature>
<organism evidence="2 3">
    <name type="scientific">Coregonus suidteri</name>
    <dbReference type="NCBI Taxonomy" id="861788"/>
    <lineage>
        <taxon>Eukaryota</taxon>
        <taxon>Metazoa</taxon>
        <taxon>Chordata</taxon>
        <taxon>Craniata</taxon>
        <taxon>Vertebrata</taxon>
        <taxon>Euteleostomi</taxon>
        <taxon>Actinopterygii</taxon>
        <taxon>Neopterygii</taxon>
        <taxon>Teleostei</taxon>
        <taxon>Protacanthopterygii</taxon>
        <taxon>Salmoniformes</taxon>
        <taxon>Salmonidae</taxon>
        <taxon>Coregoninae</taxon>
        <taxon>Coregonus</taxon>
    </lineage>
</organism>
<feature type="compositionally biased region" description="Basic and acidic residues" evidence="1">
    <location>
        <begin position="22"/>
        <end position="37"/>
    </location>
</feature>
<evidence type="ECO:0000313" key="2">
    <source>
        <dbReference type="EMBL" id="KAK6322465.1"/>
    </source>
</evidence>
<name>A0AAN8MEU0_9TELE</name>
<proteinExistence type="predicted"/>
<sequence>MTRGWLWAPLATVTVRRRRRKTDRDRGQRWDPPDPDRTPWGTVTMATGPLQPPPLSLPHSPIQRQPEPCQLRGGPGCDSGGVQGCCQQDRSRGADAGDQTQEVSACTVGVRGD</sequence>
<gene>
    <name evidence="2" type="ORF">J4Q44_G00072570</name>
</gene>
<dbReference type="AlphaFoldDB" id="A0AAN8MEU0"/>